<feature type="domain" description="Lumazine-binding" evidence="9">
    <location>
        <begin position="82"/>
        <end position="178"/>
    </location>
</feature>
<dbReference type="AlphaFoldDB" id="A0A381XCP3"/>
<dbReference type="PANTHER" id="PTHR21098">
    <property type="entry name" value="RIBOFLAVIN SYNTHASE ALPHA CHAIN"/>
    <property type="match status" value="1"/>
</dbReference>
<proteinExistence type="predicted"/>
<evidence type="ECO:0000256" key="1">
    <source>
        <dbReference type="ARBA" id="ARBA00000968"/>
    </source>
</evidence>
<evidence type="ECO:0000256" key="7">
    <source>
        <dbReference type="ARBA" id="ARBA00022679"/>
    </source>
</evidence>
<comment type="catalytic activity">
    <reaction evidence="1">
        <text>2 6,7-dimethyl-8-(1-D-ribityl)lumazine + H(+) = 5-amino-6-(D-ribitylamino)uracil + riboflavin</text>
        <dbReference type="Rhea" id="RHEA:20772"/>
        <dbReference type="ChEBI" id="CHEBI:15378"/>
        <dbReference type="ChEBI" id="CHEBI:15934"/>
        <dbReference type="ChEBI" id="CHEBI:57986"/>
        <dbReference type="ChEBI" id="CHEBI:58201"/>
        <dbReference type="EC" id="2.5.1.9"/>
    </reaction>
</comment>
<keyword evidence="7" id="KW-0808">Transferase</keyword>
<sequence>VLAINEGRLSISAEKIFDDINTGDSIAINGACLTVVNLSTSMIEADLSEETINRTNLGDLQQGDYVNLERALTPNSRMGGHFVQGHVDAKGYIKSVVKNQNSCVFTIAAPQSLSRYIVEKGFVAVDGISLTVVAKSGSSFSISVIPYTLSNTNLIERGKGDSVNLEVDILAKYIEALFAKQ</sequence>
<protein>
    <recommendedName>
        <fullName evidence="5">Riboflavin synthase</fullName>
        <ecNumber evidence="4">2.5.1.9</ecNumber>
    </recommendedName>
</protein>
<dbReference type="PANTHER" id="PTHR21098:SF12">
    <property type="entry name" value="RIBOFLAVIN SYNTHASE"/>
    <property type="match status" value="1"/>
</dbReference>
<evidence type="ECO:0000256" key="3">
    <source>
        <dbReference type="ARBA" id="ARBA00004887"/>
    </source>
</evidence>
<dbReference type="InterPro" id="IPR001783">
    <property type="entry name" value="Lumazine-bd"/>
</dbReference>
<dbReference type="PROSITE" id="PS51177">
    <property type="entry name" value="LUMAZINE_BIND"/>
    <property type="match status" value="2"/>
</dbReference>
<dbReference type="InterPro" id="IPR017938">
    <property type="entry name" value="Riboflavin_synthase-like_b-brl"/>
</dbReference>
<gene>
    <name evidence="10" type="ORF">METZ01_LOCUS115352</name>
</gene>
<comment type="function">
    <text evidence="2">Catalyzes the dismutation of two molecules of 6,7-dimethyl-8-ribityllumazine, resulting in the formation of riboflavin and 5-amino-6-(D-ribitylamino)uracil.</text>
</comment>
<evidence type="ECO:0000256" key="2">
    <source>
        <dbReference type="ARBA" id="ARBA00002803"/>
    </source>
</evidence>
<dbReference type="InterPro" id="IPR026017">
    <property type="entry name" value="Lumazine-bd_dom"/>
</dbReference>
<evidence type="ECO:0000256" key="8">
    <source>
        <dbReference type="ARBA" id="ARBA00022737"/>
    </source>
</evidence>
<accession>A0A381XCP3</accession>
<dbReference type="EC" id="2.5.1.9" evidence="4"/>
<name>A0A381XCP3_9ZZZZ</name>
<evidence type="ECO:0000256" key="6">
    <source>
        <dbReference type="ARBA" id="ARBA00022619"/>
    </source>
</evidence>
<evidence type="ECO:0000259" key="9">
    <source>
        <dbReference type="PROSITE" id="PS51177"/>
    </source>
</evidence>
<dbReference type="Gene3D" id="2.40.30.20">
    <property type="match status" value="2"/>
</dbReference>
<evidence type="ECO:0000313" key="10">
    <source>
        <dbReference type="EMBL" id="SVA62498.1"/>
    </source>
</evidence>
<dbReference type="InterPro" id="IPR023366">
    <property type="entry name" value="ATP_synth_asu-like_sf"/>
</dbReference>
<reference evidence="10" key="1">
    <citation type="submission" date="2018-05" db="EMBL/GenBank/DDBJ databases">
        <authorList>
            <person name="Lanie J.A."/>
            <person name="Ng W.-L."/>
            <person name="Kazmierczak K.M."/>
            <person name="Andrzejewski T.M."/>
            <person name="Davidsen T.M."/>
            <person name="Wayne K.J."/>
            <person name="Tettelin H."/>
            <person name="Glass J.I."/>
            <person name="Rusch D."/>
            <person name="Podicherti R."/>
            <person name="Tsui H.-C.T."/>
            <person name="Winkler M.E."/>
        </authorList>
    </citation>
    <scope>NUCLEOTIDE SEQUENCE</scope>
</reference>
<evidence type="ECO:0000256" key="5">
    <source>
        <dbReference type="ARBA" id="ARBA00013950"/>
    </source>
</evidence>
<dbReference type="NCBIfam" id="TIGR00187">
    <property type="entry name" value="ribE"/>
    <property type="match status" value="1"/>
</dbReference>
<dbReference type="Pfam" id="PF00677">
    <property type="entry name" value="Lum_binding"/>
    <property type="match status" value="2"/>
</dbReference>
<keyword evidence="6" id="KW-0686">Riboflavin biosynthesis</keyword>
<dbReference type="NCBIfam" id="NF006767">
    <property type="entry name" value="PRK09289.1"/>
    <property type="match status" value="1"/>
</dbReference>
<feature type="domain" description="Lumazine-binding" evidence="9">
    <location>
        <begin position="1"/>
        <end position="81"/>
    </location>
</feature>
<feature type="non-terminal residue" evidence="10">
    <location>
        <position position="1"/>
    </location>
</feature>
<organism evidence="10">
    <name type="scientific">marine metagenome</name>
    <dbReference type="NCBI Taxonomy" id="408172"/>
    <lineage>
        <taxon>unclassified sequences</taxon>
        <taxon>metagenomes</taxon>
        <taxon>ecological metagenomes</taxon>
    </lineage>
</organism>
<comment type="pathway">
    <text evidence="3">Cofactor biosynthesis; riboflavin biosynthesis; riboflavin from 2-hydroxy-3-oxobutyl phosphate and 5-amino-6-(D-ribitylamino)uracil: step 2/2.</text>
</comment>
<dbReference type="SUPFAM" id="SSF63380">
    <property type="entry name" value="Riboflavin synthase domain-like"/>
    <property type="match status" value="2"/>
</dbReference>
<dbReference type="FunFam" id="2.40.30.20:FF:000004">
    <property type="entry name" value="Riboflavin synthase, alpha subunit"/>
    <property type="match status" value="1"/>
</dbReference>
<keyword evidence="8" id="KW-0677">Repeat</keyword>
<dbReference type="PIRSF" id="PIRSF000498">
    <property type="entry name" value="Riboflavin_syn_A"/>
    <property type="match status" value="1"/>
</dbReference>
<dbReference type="CDD" id="cd00402">
    <property type="entry name" value="Riboflavin_synthase_like"/>
    <property type="match status" value="1"/>
</dbReference>
<dbReference type="GO" id="GO:0009231">
    <property type="term" value="P:riboflavin biosynthetic process"/>
    <property type="evidence" value="ECO:0007669"/>
    <property type="project" value="UniProtKB-KW"/>
</dbReference>
<dbReference type="EMBL" id="UINC01014694">
    <property type="protein sequence ID" value="SVA62498.1"/>
    <property type="molecule type" value="Genomic_DNA"/>
</dbReference>
<evidence type="ECO:0000256" key="4">
    <source>
        <dbReference type="ARBA" id="ARBA00012827"/>
    </source>
</evidence>
<dbReference type="GO" id="GO:0004746">
    <property type="term" value="F:riboflavin synthase activity"/>
    <property type="evidence" value="ECO:0007669"/>
    <property type="project" value="UniProtKB-EC"/>
</dbReference>